<evidence type="ECO:0000259" key="1">
    <source>
        <dbReference type="PROSITE" id="PS50234"/>
    </source>
</evidence>
<dbReference type="PANTHER" id="PTHR24020:SF84">
    <property type="entry name" value="VWFA DOMAIN-CONTAINING PROTEIN"/>
    <property type="match status" value="1"/>
</dbReference>
<name>A0A8B6CBI3_MYTGA</name>
<evidence type="ECO:0000313" key="3">
    <source>
        <dbReference type="Proteomes" id="UP000596742"/>
    </source>
</evidence>
<dbReference type="Pfam" id="PF00092">
    <property type="entry name" value="VWA"/>
    <property type="match status" value="2"/>
</dbReference>
<evidence type="ECO:0000313" key="2">
    <source>
        <dbReference type="EMBL" id="VDI02865.1"/>
    </source>
</evidence>
<dbReference type="Gene3D" id="3.40.50.410">
    <property type="entry name" value="von Willebrand factor, type A domain"/>
    <property type="match status" value="2"/>
</dbReference>
<dbReference type="Proteomes" id="UP000596742">
    <property type="component" value="Unassembled WGS sequence"/>
</dbReference>
<gene>
    <name evidence="2" type="ORF">MGAL_10B063714</name>
</gene>
<dbReference type="CDD" id="cd01450">
    <property type="entry name" value="vWFA_subfamily_ECM"/>
    <property type="match status" value="1"/>
</dbReference>
<organism evidence="2 3">
    <name type="scientific">Mytilus galloprovincialis</name>
    <name type="common">Mediterranean mussel</name>
    <dbReference type="NCBI Taxonomy" id="29158"/>
    <lineage>
        <taxon>Eukaryota</taxon>
        <taxon>Metazoa</taxon>
        <taxon>Spiralia</taxon>
        <taxon>Lophotrochozoa</taxon>
        <taxon>Mollusca</taxon>
        <taxon>Bivalvia</taxon>
        <taxon>Autobranchia</taxon>
        <taxon>Pteriomorphia</taxon>
        <taxon>Mytilida</taxon>
        <taxon>Mytiloidea</taxon>
        <taxon>Mytilidae</taxon>
        <taxon>Mytilinae</taxon>
        <taxon>Mytilus</taxon>
    </lineage>
</organism>
<protein>
    <recommendedName>
        <fullName evidence="1">VWFA domain-containing protein</fullName>
    </recommendedName>
</protein>
<dbReference type="OrthoDB" id="6082310at2759"/>
<proteinExistence type="predicted"/>
<sequence length="320" mass="35528">MDKLKFDDFVSKIGLKGGISEIHKGLNQARNLLYNKNRFVSSIPVKKYIILISDGLPSTPSAITTMSTQGMTILAVGVGEDVSHHYLSLIVGGSEKVFPYNNDRLWHYMMDALIDASCNFCQKSEEADVIFAVDTSNGWNHSELGTLVPTIISKIVAGIELGPTKTQIALITYATSSNIRFDFNKYNNETERLNLRRQLSSFDPTTSSNTNITDLIENVDHLLVDSKKGARLSAKKFLILFSNYQNNISVEDRNILDILRKSVEIFAVGLDQSDEKFTIMSEIASTSFHIGIDGGMSVNSIDTFIASLLEQFKTVHCDLP</sequence>
<comment type="caution">
    <text evidence="2">The sequence shown here is derived from an EMBL/GenBank/DDBJ whole genome shotgun (WGS) entry which is preliminary data.</text>
</comment>
<keyword evidence="3" id="KW-1185">Reference proteome</keyword>
<dbReference type="SMART" id="SM00327">
    <property type="entry name" value="VWA"/>
    <property type="match status" value="1"/>
</dbReference>
<dbReference type="PANTHER" id="PTHR24020">
    <property type="entry name" value="COLLAGEN ALPHA"/>
    <property type="match status" value="1"/>
</dbReference>
<feature type="domain" description="VWFA" evidence="1">
    <location>
        <begin position="128"/>
        <end position="312"/>
    </location>
</feature>
<dbReference type="AlphaFoldDB" id="A0A8B6CBI3"/>
<dbReference type="PROSITE" id="PS50234">
    <property type="entry name" value="VWFA"/>
    <property type="match status" value="2"/>
</dbReference>
<reference evidence="2" key="1">
    <citation type="submission" date="2018-11" db="EMBL/GenBank/DDBJ databases">
        <authorList>
            <person name="Alioto T."/>
            <person name="Alioto T."/>
        </authorList>
    </citation>
    <scope>NUCLEOTIDE SEQUENCE</scope>
</reference>
<dbReference type="InterPro" id="IPR050525">
    <property type="entry name" value="ECM_Assembly_Org"/>
</dbReference>
<dbReference type="SUPFAM" id="SSF53300">
    <property type="entry name" value="vWA-like"/>
    <property type="match status" value="2"/>
</dbReference>
<dbReference type="InterPro" id="IPR002035">
    <property type="entry name" value="VWF_A"/>
</dbReference>
<feature type="domain" description="VWFA" evidence="1">
    <location>
        <begin position="1"/>
        <end position="113"/>
    </location>
</feature>
<dbReference type="EMBL" id="UYJE01001526">
    <property type="protein sequence ID" value="VDI02865.1"/>
    <property type="molecule type" value="Genomic_DNA"/>
</dbReference>
<dbReference type="InterPro" id="IPR036465">
    <property type="entry name" value="vWFA_dom_sf"/>
</dbReference>
<accession>A0A8B6CBI3</accession>